<dbReference type="AlphaFoldDB" id="A0A6J6H6G9"/>
<protein>
    <submittedName>
        <fullName evidence="4">Unannotated protein</fullName>
    </submittedName>
</protein>
<dbReference type="Gene3D" id="3.30.230.10">
    <property type="match status" value="1"/>
</dbReference>
<dbReference type="GO" id="GO:0004176">
    <property type="term" value="F:ATP-dependent peptidase activity"/>
    <property type="evidence" value="ECO:0007669"/>
    <property type="project" value="InterPro"/>
</dbReference>
<organism evidence="4">
    <name type="scientific">freshwater metagenome</name>
    <dbReference type="NCBI Taxonomy" id="449393"/>
    <lineage>
        <taxon>unclassified sequences</taxon>
        <taxon>metagenomes</taxon>
        <taxon>ecological metagenomes</taxon>
    </lineage>
</organism>
<proteinExistence type="predicted"/>
<evidence type="ECO:0000313" key="4">
    <source>
        <dbReference type="EMBL" id="CAB4604378.1"/>
    </source>
</evidence>
<dbReference type="PANTHER" id="PTHR10046">
    <property type="entry name" value="ATP DEPENDENT LON PROTEASE FAMILY MEMBER"/>
    <property type="match status" value="1"/>
</dbReference>
<dbReference type="Pfam" id="PF13180">
    <property type="entry name" value="PDZ_2"/>
    <property type="match status" value="1"/>
</dbReference>
<dbReference type="SUPFAM" id="SSF54211">
    <property type="entry name" value="Ribosomal protein S5 domain 2-like"/>
    <property type="match status" value="1"/>
</dbReference>
<sequence>MIGDQEWEEGLAARSQQAREAWRAAVKRVIRRTLVFLGVFGVVAALASPAPYIIEMPGPTFNALATMDGRDIITIEGAKTYAGEGNFDVLTVQTRGGPESLPSWIEVFWAQLSSENEVVEYSKIYPAGVTKEEQQAETTQMMLDSQRDAVAVALRNQGYKVDSVVAIDSIKKDGPSFSKLKVDDQILSVNGVEVKWYEDITNVIADSGGNAVDIKVLRGKQEKTVSIKPVLDTDGKYRVGIFVGYRYEFPINVKIDLGDVTGPSGGLMFSLSIIDLLSPGALNGGKYVAGTGTIAPDGSVGPIGGIRLKMIAAKKAGAEYFIGPMTNCDEMVGNVPAGMKARAVETIEDALDFLSDIRDGTPISPTLNCPATK</sequence>
<dbReference type="InterPro" id="IPR008269">
    <property type="entry name" value="Lon_proteolytic"/>
</dbReference>
<dbReference type="InterPro" id="IPR020568">
    <property type="entry name" value="Ribosomal_Su5_D2-typ_SF"/>
</dbReference>
<reference evidence="4" key="1">
    <citation type="submission" date="2020-05" db="EMBL/GenBank/DDBJ databases">
        <authorList>
            <person name="Chiriac C."/>
            <person name="Salcher M."/>
            <person name="Ghai R."/>
            <person name="Kavagutti S V."/>
        </authorList>
    </citation>
    <scope>NUCLEOTIDE SEQUENCE</scope>
</reference>
<gene>
    <name evidence="3" type="ORF">UFOPK1410_00394</name>
    <name evidence="4" type="ORF">UFOPK1855_00018</name>
</gene>
<dbReference type="EMBL" id="CAEZUW010000002">
    <property type="protein sequence ID" value="CAB4604378.1"/>
    <property type="molecule type" value="Genomic_DNA"/>
</dbReference>
<dbReference type="GO" id="GO:0030163">
    <property type="term" value="P:protein catabolic process"/>
    <property type="evidence" value="ECO:0007669"/>
    <property type="project" value="InterPro"/>
</dbReference>
<dbReference type="PROSITE" id="PS51786">
    <property type="entry name" value="LON_PROTEOLYTIC"/>
    <property type="match status" value="1"/>
</dbReference>
<evidence type="ECO:0000259" key="2">
    <source>
        <dbReference type="PROSITE" id="PS51786"/>
    </source>
</evidence>
<keyword evidence="1" id="KW-0812">Transmembrane</keyword>
<dbReference type="SUPFAM" id="SSF50156">
    <property type="entry name" value="PDZ domain-like"/>
    <property type="match status" value="1"/>
</dbReference>
<dbReference type="InterPro" id="IPR036034">
    <property type="entry name" value="PDZ_sf"/>
</dbReference>
<name>A0A6J6H6G9_9ZZZZ</name>
<keyword evidence="1" id="KW-0472">Membrane</keyword>
<keyword evidence="1" id="KW-1133">Transmembrane helix</keyword>
<dbReference type="InterPro" id="IPR001478">
    <property type="entry name" value="PDZ"/>
</dbReference>
<dbReference type="GO" id="GO:0004252">
    <property type="term" value="F:serine-type endopeptidase activity"/>
    <property type="evidence" value="ECO:0007669"/>
    <property type="project" value="InterPro"/>
</dbReference>
<dbReference type="InterPro" id="IPR027065">
    <property type="entry name" value="Lon_Prtase"/>
</dbReference>
<evidence type="ECO:0000313" key="3">
    <source>
        <dbReference type="EMBL" id="CAB4535058.1"/>
    </source>
</evidence>
<dbReference type="GO" id="GO:0006508">
    <property type="term" value="P:proteolysis"/>
    <property type="evidence" value="ECO:0007669"/>
    <property type="project" value="InterPro"/>
</dbReference>
<accession>A0A6J6H6G9</accession>
<feature type="transmembrane region" description="Helical" evidence="1">
    <location>
        <begin position="33"/>
        <end position="54"/>
    </location>
</feature>
<dbReference type="GO" id="GO:0005524">
    <property type="term" value="F:ATP binding"/>
    <property type="evidence" value="ECO:0007669"/>
    <property type="project" value="InterPro"/>
</dbReference>
<evidence type="ECO:0000256" key="1">
    <source>
        <dbReference type="SAM" id="Phobius"/>
    </source>
</evidence>
<feature type="domain" description="Lon proteolytic" evidence="2">
    <location>
        <begin position="262"/>
        <end position="357"/>
    </location>
</feature>
<dbReference type="EMBL" id="CAEZSH010000030">
    <property type="protein sequence ID" value="CAB4535058.1"/>
    <property type="molecule type" value="Genomic_DNA"/>
</dbReference>
<dbReference type="Gene3D" id="2.30.42.10">
    <property type="match status" value="1"/>
</dbReference>
<dbReference type="InterPro" id="IPR014721">
    <property type="entry name" value="Ribsml_uS5_D2-typ_fold_subgr"/>
</dbReference>
<dbReference type="Pfam" id="PF05362">
    <property type="entry name" value="Lon_C"/>
    <property type="match status" value="1"/>
</dbReference>